<gene>
    <name evidence="10" type="ORF">IQ241_22445</name>
</gene>
<protein>
    <submittedName>
        <fullName evidence="10">Glycosyltransferase family 39 protein</fullName>
    </submittedName>
</protein>
<comment type="caution">
    <text evidence="10">The sequence shown here is derived from an EMBL/GenBank/DDBJ whole genome shotgun (WGS) entry which is preliminary data.</text>
</comment>
<evidence type="ECO:0000259" key="9">
    <source>
        <dbReference type="Pfam" id="PF13231"/>
    </source>
</evidence>
<keyword evidence="7 8" id="KW-0472">Membrane</keyword>
<keyword evidence="11" id="KW-1185">Reference proteome</keyword>
<dbReference type="InterPro" id="IPR038731">
    <property type="entry name" value="RgtA/B/C-like"/>
</dbReference>
<feature type="transmembrane region" description="Helical" evidence="8">
    <location>
        <begin position="357"/>
        <end position="375"/>
    </location>
</feature>
<dbReference type="Proteomes" id="UP000636505">
    <property type="component" value="Unassembled WGS sequence"/>
</dbReference>
<evidence type="ECO:0000256" key="7">
    <source>
        <dbReference type="ARBA" id="ARBA00023136"/>
    </source>
</evidence>
<accession>A0A8J7DPN8</accession>
<keyword evidence="6 8" id="KW-1133">Transmembrane helix</keyword>
<sequence length="545" mass="60563">MRYSAGLKEFKKFKGFKGFIVIVLLLGICFRLVGLDSKAYWHDEVYTTLRAVGYTRAEFDQEVFQNQVLTVPDLQKYQQLKPGSSVVDTIDSLALEDPQHPPLYFILARFWLEAFGNSVLASRVLPALLSLLSLPLIYLLAMELFAAPGVALLATALLAFSPLDILFAQIARQYGLLAAVGMGSSWLLLRSLRQPGRLNWGLYALSVAAGFYTHVLFAINLFAHAAYVLILEQFEPVEPPVDKPAGPLSERTVAPPRSRRFRLLAQFAIAVAAALILYGPWLAVLLGNYQRAFAATSWTSANVPLPFMLKQWMLHFTAPFVDLHFGFDNAWTFILRVSFVLLIGLGLYWVYRSTPPWTWLFVFSSIGLPFLALALPDLILGGMRSAIARYLIPCYAGVQLAVAYFLAISLTHRRAIGQWILAFVFTSSIISISASATSNTWWHLETSYTNPAVLEVLNARPSPLVVSDRGEGDTNPGDLLALSYGLKDSVRLFGVGEPADLEALESESDLYVFRPSAPLRAALEEQGWQLQEVVWFGTLWQASRA</sequence>
<dbReference type="GO" id="GO:0016763">
    <property type="term" value="F:pentosyltransferase activity"/>
    <property type="evidence" value="ECO:0007669"/>
    <property type="project" value="TreeGrafter"/>
</dbReference>
<dbReference type="AlphaFoldDB" id="A0A8J7DPN8"/>
<dbReference type="InterPro" id="IPR050297">
    <property type="entry name" value="LipidA_mod_glycosyltrf_83"/>
</dbReference>
<dbReference type="GO" id="GO:0009103">
    <property type="term" value="P:lipopolysaccharide biosynthetic process"/>
    <property type="evidence" value="ECO:0007669"/>
    <property type="project" value="UniProtKB-ARBA"/>
</dbReference>
<feature type="transmembrane region" description="Helical" evidence="8">
    <location>
        <begin position="137"/>
        <end position="160"/>
    </location>
</feature>
<feature type="transmembrane region" description="Helical" evidence="8">
    <location>
        <begin position="263"/>
        <end position="285"/>
    </location>
</feature>
<feature type="transmembrane region" description="Helical" evidence="8">
    <location>
        <begin position="16"/>
        <end position="34"/>
    </location>
</feature>
<dbReference type="RefSeq" id="WP_193911546.1">
    <property type="nucleotide sequence ID" value="NZ_JADEXG010000078.1"/>
</dbReference>
<feature type="transmembrane region" description="Helical" evidence="8">
    <location>
        <begin position="329"/>
        <end position="350"/>
    </location>
</feature>
<keyword evidence="4" id="KW-0808">Transferase</keyword>
<keyword evidence="3" id="KW-0328">Glycosyltransferase</keyword>
<dbReference type="EMBL" id="JADEXG010000078">
    <property type="protein sequence ID" value="MBE9080015.1"/>
    <property type="molecule type" value="Genomic_DNA"/>
</dbReference>
<dbReference type="PANTHER" id="PTHR33908">
    <property type="entry name" value="MANNOSYLTRANSFERASE YKCB-RELATED"/>
    <property type="match status" value="1"/>
</dbReference>
<feature type="domain" description="Glycosyltransferase RgtA/B/C/D-like" evidence="9">
    <location>
        <begin position="99"/>
        <end position="231"/>
    </location>
</feature>
<evidence type="ECO:0000256" key="6">
    <source>
        <dbReference type="ARBA" id="ARBA00022989"/>
    </source>
</evidence>
<evidence type="ECO:0000256" key="8">
    <source>
        <dbReference type="SAM" id="Phobius"/>
    </source>
</evidence>
<evidence type="ECO:0000256" key="5">
    <source>
        <dbReference type="ARBA" id="ARBA00022692"/>
    </source>
</evidence>
<reference evidence="10" key="1">
    <citation type="submission" date="2020-10" db="EMBL/GenBank/DDBJ databases">
        <authorList>
            <person name="Castelo-Branco R."/>
            <person name="Eusebio N."/>
            <person name="Adriana R."/>
            <person name="Vieira A."/>
            <person name="Brugerolle De Fraissinette N."/>
            <person name="Rezende De Castro R."/>
            <person name="Schneider M.P."/>
            <person name="Vasconcelos V."/>
            <person name="Leao P.N."/>
        </authorList>
    </citation>
    <scope>NUCLEOTIDE SEQUENCE</scope>
    <source>
        <strain evidence="10">LEGE 07310</strain>
    </source>
</reference>
<evidence type="ECO:0000256" key="2">
    <source>
        <dbReference type="ARBA" id="ARBA00022475"/>
    </source>
</evidence>
<feature type="transmembrane region" description="Helical" evidence="8">
    <location>
        <begin position="419"/>
        <end position="442"/>
    </location>
</feature>
<organism evidence="10 11">
    <name type="scientific">Vasconcelosia minhoensis LEGE 07310</name>
    <dbReference type="NCBI Taxonomy" id="915328"/>
    <lineage>
        <taxon>Bacteria</taxon>
        <taxon>Bacillati</taxon>
        <taxon>Cyanobacteriota</taxon>
        <taxon>Cyanophyceae</taxon>
        <taxon>Nodosilineales</taxon>
        <taxon>Cymatolegaceae</taxon>
        <taxon>Vasconcelosia</taxon>
        <taxon>Vasconcelosia minhoensis</taxon>
    </lineage>
</organism>
<evidence type="ECO:0000256" key="4">
    <source>
        <dbReference type="ARBA" id="ARBA00022679"/>
    </source>
</evidence>
<feature type="transmembrane region" description="Helical" evidence="8">
    <location>
        <begin position="201"/>
        <end position="230"/>
    </location>
</feature>
<proteinExistence type="predicted"/>
<feature type="transmembrane region" description="Helical" evidence="8">
    <location>
        <begin position="166"/>
        <end position="189"/>
    </location>
</feature>
<evidence type="ECO:0000313" key="11">
    <source>
        <dbReference type="Proteomes" id="UP000636505"/>
    </source>
</evidence>
<keyword evidence="2" id="KW-1003">Cell membrane</keyword>
<feature type="transmembrane region" description="Helical" evidence="8">
    <location>
        <begin position="387"/>
        <end position="407"/>
    </location>
</feature>
<dbReference type="GO" id="GO:0005886">
    <property type="term" value="C:plasma membrane"/>
    <property type="evidence" value="ECO:0007669"/>
    <property type="project" value="UniProtKB-SubCell"/>
</dbReference>
<evidence type="ECO:0000256" key="1">
    <source>
        <dbReference type="ARBA" id="ARBA00004651"/>
    </source>
</evidence>
<name>A0A8J7DPN8_9CYAN</name>
<comment type="subcellular location">
    <subcellularLocation>
        <location evidence="1">Cell membrane</location>
        <topology evidence="1">Multi-pass membrane protein</topology>
    </subcellularLocation>
</comment>
<evidence type="ECO:0000256" key="3">
    <source>
        <dbReference type="ARBA" id="ARBA00022676"/>
    </source>
</evidence>
<evidence type="ECO:0000313" key="10">
    <source>
        <dbReference type="EMBL" id="MBE9080015.1"/>
    </source>
</evidence>
<dbReference type="PANTHER" id="PTHR33908:SF11">
    <property type="entry name" value="MEMBRANE PROTEIN"/>
    <property type="match status" value="1"/>
</dbReference>
<dbReference type="Pfam" id="PF13231">
    <property type="entry name" value="PMT_2"/>
    <property type="match status" value="1"/>
</dbReference>
<feature type="transmembrane region" description="Helical" evidence="8">
    <location>
        <begin position="292"/>
        <end position="309"/>
    </location>
</feature>
<keyword evidence="5 8" id="KW-0812">Transmembrane</keyword>